<accession>A0ABY7EKM1</accession>
<dbReference type="EMBL" id="CP111018">
    <property type="protein sequence ID" value="WAR09512.1"/>
    <property type="molecule type" value="Genomic_DNA"/>
</dbReference>
<protein>
    <recommendedName>
        <fullName evidence="1">NACHT domain-containing protein</fullName>
    </recommendedName>
</protein>
<name>A0ABY7EKM1_MYAAR</name>
<keyword evidence="3" id="KW-1185">Reference proteome</keyword>
<evidence type="ECO:0000259" key="1">
    <source>
        <dbReference type="PROSITE" id="PS50837"/>
    </source>
</evidence>
<evidence type="ECO:0000313" key="3">
    <source>
        <dbReference type="Proteomes" id="UP001164746"/>
    </source>
</evidence>
<evidence type="ECO:0000313" key="2">
    <source>
        <dbReference type="EMBL" id="WAR09512.1"/>
    </source>
</evidence>
<organism evidence="2 3">
    <name type="scientific">Mya arenaria</name>
    <name type="common">Soft-shell clam</name>
    <dbReference type="NCBI Taxonomy" id="6604"/>
    <lineage>
        <taxon>Eukaryota</taxon>
        <taxon>Metazoa</taxon>
        <taxon>Spiralia</taxon>
        <taxon>Lophotrochozoa</taxon>
        <taxon>Mollusca</taxon>
        <taxon>Bivalvia</taxon>
        <taxon>Autobranchia</taxon>
        <taxon>Heteroconchia</taxon>
        <taxon>Euheterodonta</taxon>
        <taxon>Imparidentia</taxon>
        <taxon>Neoheterodontei</taxon>
        <taxon>Myida</taxon>
        <taxon>Myoidea</taxon>
        <taxon>Myidae</taxon>
        <taxon>Mya</taxon>
    </lineage>
</organism>
<dbReference type="Proteomes" id="UP001164746">
    <property type="component" value="Chromosome 7"/>
</dbReference>
<dbReference type="InterPro" id="IPR027417">
    <property type="entry name" value="P-loop_NTPase"/>
</dbReference>
<dbReference type="PANTHER" id="PTHR46312">
    <property type="entry name" value="NACHT DOMAIN-CONTAINING PROTEIN"/>
    <property type="match status" value="1"/>
</dbReference>
<feature type="domain" description="NACHT" evidence="1">
    <location>
        <begin position="212"/>
        <end position="326"/>
    </location>
</feature>
<dbReference type="SUPFAM" id="SSF52540">
    <property type="entry name" value="P-loop containing nucleoside triphosphate hydrolases"/>
    <property type="match status" value="1"/>
</dbReference>
<dbReference type="Gene3D" id="3.40.50.300">
    <property type="entry name" value="P-loop containing nucleotide triphosphate hydrolases"/>
    <property type="match status" value="1"/>
</dbReference>
<feature type="non-terminal residue" evidence="2">
    <location>
        <position position="1"/>
    </location>
</feature>
<proteinExistence type="predicted"/>
<reference evidence="2" key="1">
    <citation type="submission" date="2022-11" db="EMBL/GenBank/DDBJ databases">
        <title>Centuries of genome instability and evolution in soft-shell clam transmissible cancer (bioRxiv).</title>
        <authorList>
            <person name="Hart S.F.M."/>
            <person name="Yonemitsu M.A."/>
            <person name="Giersch R.M."/>
            <person name="Beal B.F."/>
            <person name="Arriagada G."/>
            <person name="Davis B.W."/>
            <person name="Ostrander E.A."/>
            <person name="Goff S.P."/>
            <person name="Metzger M.J."/>
        </authorList>
    </citation>
    <scope>NUCLEOTIDE SEQUENCE</scope>
    <source>
        <strain evidence="2">MELC-2E11</strain>
        <tissue evidence="2">Siphon/mantle</tissue>
    </source>
</reference>
<dbReference type="PANTHER" id="PTHR46312:SF2">
    <property type="entry name" value="NUCLEOTIDE-BINDING OLIGOMERIZATION DOMAIN-CONTAINING PROTEIN 2-LIKE"/>
    <property type="match status" value="1"/>
</dbReference>
<dbReference type="InterPro" id="IPR007111">
    <property type="entry name" value="NACHT_NTPase"/>
</dbReference>
<dbReference type="PROSITE" id="PS50837">
    <property type="entry name" value="NACHT"/>
    <property type="match status" value="1"/>
</dbReference>
<sequence length="709" mass="81645">MSDDIPAKRQKRQGEPCLAEGCIETQYYSEDPENEISVDVPSCSGQNTTKNPKKKVGKAVIQATSDSSKDDHSCELKHKHVDVHRADNQESLENTTLTCSRYLESEGDRLTGTIRDVADEEKRSIKELFNIHQSRELLDLKETLVQYNLSENSTLTLGPFFQKENPDLHAFYIPPTLSIVLPMRLASGNSRYRKEPITSLEQLLNPLDKRKKITCITSNAGLGKTSFCKFLARLWCAVQRNDNHYLEQFQMKADYLKDVDFLRKFNYLFFVSLKDVESNNVKFEDIIFSHLRNKIDNTWENENNRRILQKELKEKHCLLILDGLDESHMSKIMHPLPCMKYSIIFTSRPWKLGALGMSTATYREIQLEEMNIESAKQLLTHANVCLNSQSETKQEISEFFTVLKEQNLEGLLPNPQIALQLLCLNHDGYKLKTTGTKHVILGKTRTHIYANVVDMMLKLAVEREPECFKAMCDISNESQLLPMGFDEAEICNIIPSFVFSLGKLAFHDMMRQSETEMPERFLCQYLPTEKKIILASGLISGSASNRFSEKSMVYTFLHKTYQEMLACVYISTKPLNSAHWDRFESYFKANLSPDMMSFLCVMNNEQGMKCLELYSSIERNFYKEGLYHENELISYQNGVLMAHQECINSGIPKPDIVLKHIVIDRKNNKEPPSSLVTQNMHRIHTLHLKSSEQENDLDVEFREIELASL</sequence>
<gene>
    <name evidence="2" type="ORF">MAR_034588</name>
</gene>